<evidence type="ECO:0000313" key="3">
    <source>
        <dbReference type="EMBL" id="KAK7200414.1"/>
    </source>
</evidence>
<feature type="compositionally biased region" description="Polar residues" evidence="2">
    <location>
        <begin position="1484"/>
        <end position="1500"/>
    </location>
</feature>
<feature type="compositionally biased region" description="Low complexity" evidence="2">
    <location>
        <begin position="578"/>
        <end position="603"/>
    </location>
</feature>
<reference evidence="3 4" key="1">
    <citation type="journal article" date="2021" name="MBio">
        <title>A New Model Trypanosomatid, Novymonas esmeraldas: Genomic Perception of Its 'Candidatus Pandoraea novymonadis' Endosymbiont.</title>
        <authorList>
            <person name="Zakharova A."/>
            <person name="Saura A."/>
            <person name="Butenko A."/>
            <person name="Podesvova L."/>
            <person name="Warmusova S."/>
            <person name="Kostygov A.Y."/>
            <person name="Nenarokova A."/>
            <person name="Lukes J."/>
            <person name="Opperdoes F.R."/>
            <person name="Yurchenko V."/>
        </authorList>
    </citation>
    <scope>NUCLEOTIDE SEQUENCE [LARGE SCALE GENOMIC DNA]</scope>
    <source>
        <strain evidence="3 4">E262AT.01</strain>
    </source>
</reference>
<feature type="compositionally biased region" description="Gly residues" evidence="2">
    <location>
        <begin position="1654"/>
        <end position="1664"/>
    </location>
</feature>
<protein>
    <submittedName>
        <fullName evidence="3">Uncharacterized protein</fullName>
    </submittedName>
</protein>
<evidence type="ECO:0000256" key="2">
    <source>
        <dbReference type="SAM" id="MobiDB-lite"/>
    </source>
</evidence>
<sequence>MSADVVQSLTQRLLSLEDIIRQQEHTIGAVLQRLRDVEQYAAAESRNREQAQQQLYALLGERGGATAEAASRVQEVLQNHNDRLSALQAEVQGQGAALRGVNDKHDVALRGMEQRIQADVGGVHQRAQTGEAASADAMRALQSQLQALAASTQAVEARGREDVVALQQHMSSELAAHRQRSDNLESAIRDALRDVHGSLTGDVRSAGAQQRGDLDGAVQRINQALEALDQRTRIDMNQLHSTEQADVNDLRRRIEEVERNTREVMQAMASGLAGEVTQVAQHSQALDKRQATAHQAILQELAKHDAQLESVDLSWRASVTDLSAKARDDLAAAQQRSAAADQALQSQIAAVQERLTAAVDALRHEATTLAASVQESCVRPVQEVHRIVSAQEQRVSRVAGELAAMQENQKSFSTRVDADAAQFRHVVEAAVRASHSDLLERIHHSSAAAVAHQDSSDVVRAEVSRGLAKLWEDAQHVFLTQRSLNDVQTQLATLESAVRVELCALAERHSDVWRAVDAVRIAQMRAAKEPVTAEVPAGQTSSPSAAPAAPAAAPASRTRAEVLAPTPATQAASDKRTAPLAGSGTAAGTAGARPTAGARASATSMPPSRVRPGAAAVEEIDKDVEEQNERLRRQEEDIRHLRSSLQRLRIAQAQEYSKGATTPPPPTLSRSASAANLSAVAAATAATAAQVAQADDAASEARSAAREAAESAKAAEVAQDESVRAANAMRLALTRVEMLEESLQRQLEELRMAHATTAIAAPPPREHSRTQSAHTSPPPAPTPHLQSAQASRLLSRPASQLRMQRDPPPPGDTGGSDGARDGAAVATTATTTAAVAPAGSSVITSAPARSVSFRMLVAHEEEEARRAEREERGRVSNAAASLMSLSPHKPSSGVLRASASEDAVAAPAETLVEVPGMSTGEVFLVRQDKADPASSPVSVRVRPISDAVAATAGAVVVDNHTPSAAVAATPNALFVSTPADSVMSPPSPRRGSTMSEVLLPTHQFVRKREYNNFKDFTKQEIDAIWVELLHVRRSHGLSKEEVLLYVSQSKEQMLATVLKIVQQQEKEMLGMLATIKTQLADLHHSPSAMREIRVFPVDHGRHLEEFMRALASGYPQALPTGATPAPAPATTAWSPPRGGAAPPTRTTTTATAMSRPASHGPAAPRPVASAAATRTPPTESPIQTPRGERSGRDTAFSSARSTATTPLQPQFIAPVVQRRASQPTIRPEPQEVLYATVDAMNPPHLYSAPQREPPRNLTTQQAVAVAPQQTRQFATAALVHPLATAPASHPPEPGSVSSQYRPTSMTAVASAPGSPGGASQMSPASFADARPPPPAAAGGGVVAGAPAAAGRRVSPHAARSAPAQRLLPSPSNPSARGRAGDDATRYLKEAKSPRNSVGSSFHLNPLVGIGAANRSPPRAEPGVRRAATASVAAAPVTAAVVPLRDGGATRPMDAAPPPPHYRLVHDSPPSRSTSPTTELDVGPQTDTSPGRYQPATISQDSEIHYQSVEKMRPSRSAVRRSSADSMERAPLHHDTSPQRAREPGHLYERHTPMGRQPSVRVMSAPTQEPAAQPRTQRPRQSQLPSPHQTHAPSLLFPPATPHPQPRDAASSAARRGNSPLRRAASVHVLPSSSTIHLGPYAAPTMEDGTHAYASGGGRGGGGSGSARDAYHTPTASRVSVSPDRHRASPQTPGDVVPVRVLDGPASRAEDSSRLDHSSVIRIHPYHDS</sequence>
<feature type="region of interest" description="Disordered" evidence="2">
    <location>
        <begin position="527"/>
        <end position="615"/>
    </location>
</feature>
<feature type="compositionally biased region" description="Low complexity" evidence="2">
    <location>
        <begin position="1117"/>
        <end position="1181"/>
    </location>
</feature>
<feature type="coiled-coil region" evidence="1">
    <location>
        <begin position="6"/>
        <end position="90"/>
    </location>
</feature>
<feature type="compositionally biased region" description="Basic and acidic residues" evidence="2">
    <location>
        <begin position="1501"/>
        <end position="1512"/>
    </location>
</feature>
<dbReference type="EMBL" id="JAECZO010000005">
    <property type="protein sequence ID" value="KAK7200414.1"/>
    <property type="molecule type" value="Genomic_DNA"/>
</dbReference>
<keyword evidence="1" id="KW-0175">Coiled coil</keyword>
<feature type="coiled-coil region" evidence="1">
    <location>
        <begin position="240"/>
        <end position="267"/>
    </location>
</feature>
<evidence type="ECO:0000313" key="4">
    <source>
        <dbReference type="Proteomes" id="UP001430356"/>
    </source>
</evidence>
<feature type="coiled-coil region" evidence="1">
    <location>
        <begin position="138"/>
        <end position="194"/>
    </location>
</feature>
<keyword evidence="4" id="KW-1185">Reference proteome</keyword>
<feature type="compositionally biased region" description="Low complexity" evidence="2">
    <location>
        <begin position="1307"/>
        <end position="1325"/>
    </location>
</feature>
<proteinExistence type="predicted"/>
<gene>
    <name evidence="3" type="ORF">NESM_000095700</name>
</gene>
<feature type="compositionally biased region" description="Low complexity" evidence="2">
    <location>
        <begin position="1343"/>
        <end position="1352"/>
    </location>
</feature>
<dbReference type="Proteomes" id="UP001430356">
    <property type="component" value="Unassembled WGS sequence"/>
</dbReference>
<feature type="coiled-coil region" evidence="1">
    <location>
        <begin position="729"/>
        <end position="756"/>
    </location>
</feature>
<feature type="compositionally biased region" description="Basic and acidic residues" evidence="2">
    <location>
        <begin position="1521"/>
        <end position="1551"/>
    </location>
</feature>
<feature type="compositionally biased region" description="Low complexity" evidence="2">
    <location>
        <begin position="1194"/>
        <end position="1205"/>
    </location>
</feature>
<evidence type="ECO:0000256" key="1">
    <source>
        <dbReference type="SAM" id="Coils"/>
    </source>
</evidence>
<feature type="compositionally biased region" description="Low complexity" evidence="2">
    <location>
        <begin position="1467"/>
        <end position="1477"/>
    </location>
</feature>
<accession>A0AAW0F598</accession>
<feature type="compositionally biased region" description="Polar residues" evidence="2">
    <location>
        <begin position="785"/>
        <end position="802"/>
    </location>
</feature>
<feature type="region of interest" description="Disordered" evidence="2">
    <location>
        <begin position="1117"/>
        <end position="1227"/>
    </location>
</feature>
<feature type="compositionally biased region" description="Polar residues" evidence="2">
    <location>
        <begin position="1573"/>
        <end position="1591"/>
    </location>
</feature>
<feature type="compositionally biased region" description="Basic and acidic residues" evidence="2">
    <location>
        <begin position="1707"/>
        <end position="1728"/>
    </location>
</feature>
<feature type="compositionally biased region" description="Polar residues" evidence="2">
    <location>
        <begin position="1295"/>
        <end position="1306"/>
    </location>
</feature>
<feature type="region of interest" description="Disordered" evidence="2">
    <location>
        <begin position="1444"/>
        <end position="1620"/>
    </location>
</feature>
<organism evidence="3 4">
    <name type="scientific">Novymonas esmeraldas</name>
    <dbReference type="NCBI Taxonomy" id="1808958"/>
    <lineage>
        <taxon>Eukaryota</taxon>
        <taxon>Discoba</taxon>
        <taxon>Euglenozoa</taxon>
        <taxon>Kinetoplastea</taxon>
        <taxon>Metakinetoplastina</taxon>
        <taxon>Trypanosomatida</taxon>
        <taxon>Trypanosomatidae</taxon>
        <taxon>Novymonas</taxon>
    </lineage>
</organism>
<name>A0AAW0F598_9TRYP</name>
<feature type="region of interest" description="Disordered" evidence="2">
    <location>
        <begin position="1648"/>
        <end position="1728"/>
    </location>
</feature>
<feature type="region of interest" description="Disordered" evidence="2">
    <location>
        <begin position="758"/>
        <end position="825"/>
    </location>
</feature>
<feature type="compositionally biased region" description="Low complexity" evidence="2">
    <location>
        <begin position="541"/>
        <end position="556"/>
    </location>
</feature>
<dbReference type="PANTHER" id="PTHR45615:SF80">
    <property type="entry name" value="GRIP DOMAIN-CONTAINING PROTEIN"/>
    <property type="match status" value="1"/>
</dbReference>
<feature type="region of interest" description="Disordered" evidence="2">
    <location>
        <begin position="1285"/>
        <end position="1380"/>
    </location>
</feature>
<dbReference type="PANTHER" id="PTHR45615">
    <property type="entry name" value="MYOSIN HEAVY CHAIN, NON-MUSCLE"/>
    <property type="match status" value="1"/>
</dbReference>
<comment type="caution">
    <text evidence="3">The sequence shown here is derived from an EMBL/GenBank/DDBJ whole genome shotgun (WGS) entry which is preliminary data.</text>
</comment>